<dbReference type="Pfam" id="PF19562">
    <property type="entry name" value="DUF6084"/>
    <property type="match status" value="1"/>
</dbReference>
<dbReference type="EMBL" id="BAABHK010000001">
    <property type="protein sequence ID" value="GAA4619565.1"/>
    <property type="molecule type" value="Genomic_DNA"/>
</dbReference>
<evidence type="ECO:0000313" key="2">
    <source>
        <dbReference type="Proteomes" id="UP001501442"/>
    </source>
</evidence>
<keyword evidence="2" id="KW-1185">Reference proteome</keyword>
<protein>
    <submittedName>
        <fullName evidence="1">DUF6084 family protein</fullName>
    </submittedName>
</protein>
<gene>
    <name evidence="1" type="ORF">GCM10023196_000050</name>
</gene>
<comment type="caution">
    <text evidence="1">The sequence shown here is derived from an EMBL/GenBank/DDBJ whole genome shotgun (WGS) entry which is preliminary data.</text>
</comment>
<reference evidence="2" key="1">
    <citation type="journal article" date="2019" name="Int. J. Syst. Evol. Microbiol.">
        <title>The Global Catalogue of Microorganisms (GCM) 10K type strain sequencing project: providing services to taxonomists for standard genome sequencing and annotation.</title>
        <authorList>
            <consortium name="The Broad Institute Genomics Platform"/>
            <consortium name="The Broad Institute Genome Sequencing Center for Infectious Disease"/>
            <person name="Wu L."/>
            <person name="Ma J."/>
        </authorList>
    </citation>
    <scope>NUCLEOTIDE SEQUENCE [LARGE SCALE GENOMIC DNA]</scope>
    <source>
        <strain evidence="2">JCM 17939</strain>
    </source>
</reference>
<dbReference type="InterPro" id="IPR045730">
    <property type="entry name" value="DUF6084"/>
</dbReference>
<organism evidence="1 2">
    <name type="scientific">Actinoallomurus vinaceus</name>
    <dbReference type="NCBI Taxonomy" id="1080074"/>
    <lineage>
        <taxon>Bacteria</taxon>
        <taxon>Bacillati</taxon>
        <taxon>Actinomycetota</taxon>
        <taxon>Actinomycetes</taxon>
        <taxon>Streptosporangiales</taxon>
        <taxon>Thermomonosporaceae</taxon>
        <taxon>Actinoallomurus</taxon>
    </lineage>
</organism>
<proteinExistence type="predicted"/>
<evidence type="ECO:0000313" key="1">
    <source>
        <dbReference type="EMBL" id="GAA4619565.1"/>
    </source>
</evidence>
<dbReference type="Proteomes" id="UP001501442">
    <property type="component" value="Unassembled WGS sequence"/>
</dbReference>
<sequence>MAEPRFECVGARVDPYAASPTLVLRLRITDDAPGGVHVIALRCQIRIEPARRRYTATEAELLADVFGAVARWGETLKAIQLATLSTMVPGFTGTTEVDLPVPCGYDLEVAAGKYFAALDEGEIPLLLLFSGTVFARADRGFAVTPVPWDREARYRLPVALWQELIDLYFPGTGWLRLRHETLRSLLRYKSARAVATWDEAVERLLEEAGPGGGP</sequence>
<accession>A0ABP8U1I1</accession>
<name>A0ABP8U1I1_9ACTN</name>
<dbReference type="RefSeq" id="WP_345427955.1">
    <property type="nucleotide sequence ID" value="NZ_BAABHK010000001.1"/>
</dbReference>